<evidence type="ECO:0000313" key="9">
    <source>
        <dbReference type="Proteomes" id="UP000015105"/>
    </source>
</evidence>
<name>A0A453FCN3_AEGTS</name>
<dbReference type="GO" id="GO:0005634">
    <property type="term" value="C:nucleus"/>
    <property type="evidence" value="ECO:0007669"/>
    <property type="project" value="UniProtKB-SubCell"/>
</dbReference>
<keyword evidence="6" id="KW-0539">Nucleus</keyword>
<sequence length="82" mass="8967">AQQKKPRQPARKYRKYPSLSSGLCSPPKSSQNPSPLLSVRRSAAAAMSAVNLTNVAVLNNPTSFVNPFQFEISYECLVALED</sequence>
<comment type="subcellular location">
    <subcellularLocation>
        <location evidence="1">Nucleus</location>
    </subcellularLocation>
</comment>
<protein>
    <submittedName>
        <fullName evidence="8">Uncharacterized protein</fullName>
    </submittedName>
</protein>
<comment type="similarity">
    <text evidence="2">Belongs to the ASF1 family.</text>
</comment>
<dbReference type="EnsemblPlants" id="AET3Gv20638800.1">
    <property type="protein sequence ID" value="AET3Gv20638800.1"/>
    <property type="gene ID" value="AET3Gv20638800"/>
</dbReference>
<evidence type="ECO:0000256" key="2">
    <source>
        <dbReference type="ARBA" id="ARBA00006051"/>
    </source>
</evidence>
<dbReference type="Pfam" id="PF04729">
    <property type="entry name" value="ASF1_hist_chap"/>
    <property type="match status" value="1"/>
</dbReference>
<dbReference type="InterPro" id="IPR036747">
    <property type="entry name" value="ASF1-like_sf"/>
</dbReference>
<evidence type="ECO:0000256" key="6">
    <source>
        <dbReference type="ARBA" id="ARBA00023242"/>
    </source>
</evidence>
<keyword evidence="3" id="KW-0805">Transcription regulation</keyword>
<dbReference type="GO" id="GO:0006325">
    <property type="term" value="P:chromatin organization"/>
    <property type="evidence" value="ECO:0007669"/>
    <property type="project" value="InterPro"/>
</dbReference>
<reference evidence="8" key="4">
    <citation type="submission" date="2019-03" db="UniProtKB">
        <authorList>
            <consortium name="EnsemblPlants"/>
        </authorList>
    </citation>
    <scope>IDENTIFICATION</scope>
</reference>
<reference evidence="9" key="2">
    <citation type="journal article" date="2017" name="Nat. Plants">
        <title>The Aegilops tauschii genome reveals multiple impacts of transposons.</title>
        <authorList>
            <person name="Zhao G."/>
            <person name="Zou C."/>
            <person name="Li K."/>
            <person name="Wang K."/>
            <person name="Li T."/>
            <person name="Gao L."/>
            <person name="Zhang X."/>
            <person name="Wang H."/>
            <person name="Yang Z."/>
            <person name="Liu X."/>
            <person name="Jiang W."/>
            <person name="Mao L."/>
            <person name="Kong X."/>
            <person name="Jiao Y."/>
            <person name="Jia J."/>
        </authorList>
    </citation>
    <scope>NUCLEOTIDE SEQUENCE [LARGE SCALE GENOMIC DNA]</scope>
    <source>
        <strain evidence="9">cv. AL8/78</strain>
    </source>
</reference>
<reference evidence="8" key="5">
    <citation type="journal article" date="2021" name="G3 (Bethesda)">
        <title>Aegilops tauschii genome assembly Aet v5.0 features greater sequence contiguity and improved annotation.</title>
        <authorList>
            <person name="Wang L."/>
            <person name="Zhu T."/>
            <person name="Rodriguez J.C."/>
            <person name="Deal K.R."/>
            <person name="Dubcovsky J."/>
            <person name="McGuire P.E."/>
            <person name="Lux T."/>
            <person name="Spannagl M."/>
            <person name="Mayer K.F.X."/>
            <person name="Baldrich P."/>
            <person name="Meyers B.C."/>
            <person name="Huo N."/>
            <person name="Gu Y.Q."/>
            <person name="Zhou H."/>
            <person name="Devos K.M."/>
            <person name="Bennetzen J.L."/>
            <person name="Unver T."/>
            <person name="Budak H."/>
            <person name="Gulick P.J."/>
            <person name="Galiba G."/>
            <person name="Kalapos B."/>
            <person name="Nelson D.R."/>
            <person name="Li P."/>
            <person name="You F.M."/>
            <person name="Luo M.C."/>
            <person name="Dvorak J."/>
        </authorList>
    </citation>
    <scope>NUCLEOTIDE SEQUENCE [LARGE SCALE GENOMIC DNA]</scope>
    <source>
        <strain evidence="8">cv. AL8/78</strain>
    </source>
</reference>
<proteinExistence type="inferred from homology"/>
<evidence type="ECO:0000256" key="3">
    <source>
        <dbReference type="ARBA" id="ARBA00023015"/>
    </source>
</evidence>
<keyword evidence="4" id="KW-0804">Transcription</keyword>
<dbReference type="AlphaFoldDB" id="A0A453FCN3"/>
<evidence type="ECO:0000256" key="5">
    <source>
        <dbReference type="ARBA" id="ARBA00023186"/>
    </source>
</evidence>
<feature type="compositionally biased region" description="Basic residues" evidence="7">
    <location>
        <begin position="1"/>
        <end position="15"/>
    </location>
</feature>
<organism evidence="8 9">
    <name type="scientific">Aegilops tauschii subsp. strangulata</name>
    <name type="common">Goatgrass</name>
    <dbReference type="NCBI Taxonomy" id="200361"/>
    <lineage>
        <taxon>Eukaryota</taxon>
        <taxon>Viridiplantae</taxon>
        <taxon>Streptophyta</taxon>
        <taxon>Embryophyta</taxon>
        <taxon>Tracheophyta</taxon>
        <taxon>Spermatophyta</taxon>
        <taxon>Magnoliopsida</taxon>
        <taxon>Liliopsida</taxon>
        <taxon>Poales</taxon>
        <taxon>Poaceae</taxon>
        <taxon>BOP clade</taxon>
        <taxon>Pooideae</taxon>
        <taxon>Triticodae</taxon>
        <taxon>Triticeae</taxon>
        <taxon>Triticinae</taxon>
        <taxon>Aegilops</taxon>
    </lineage>
</organism>
<evidence type="ECO:0000256" key="7">
    <source>
        <dbReference type="SAM" id="MobiDB-lite"/>
    </source>
</evidence>
<feature type="region of interest" description="Disordered" evidence="7">
    <location>
        <begin position="1"/>
        <end position="37"/>
    </location>
</feature>
<reference evidence="8" key="3">
    <citation type="journal article" date="2017" name="Nature">
        <title>Genome sequence of the progenitor of the wheat D genome Aegilops tauschii.</title>
        <authorList>
            <person name="Luo M.C."/>
            <person name="Gu Y.Q."/>
            <person name="Puiu D."/>
            <person name="Wang H."/>
            <person name="Twardziok S.O."/>
            <person name="Deal K.R."/>
            <person name="Huo N."/>
            <person name="Zhu T."/>
            <person name="Wang L."/>
            <person name="Wang Y."/>
            <person name="McGuire P.E."/>
            <person name="Liu S."/>
            <person name="Long H."/>
            <person name="Ramasamy R.K."/>
            <person name="Rodriguez J.C."/>
            <person name="Van S.L."/>
            <person name="Yuan L."/>
            <person name="Wang Z."/>
            <person name="Xia Z."/>
            <person name="Xiao L."/>
            <person name="Anderson O.D."/>
            <person name="Ouyang S."/>
            <person name="Liang Y."/>
            <person name="Zimin A.V."/>
            <person name="Pertea G."/>
            <person name="Qi P."/>
            <person name="Bennetzen J.L."/>
            <person name="Dai X."/>
            <person name="Dawson M.W."/>
            <person name="Muller H.G."/>
            <person name="Kugler K."/>
            <person name="Rivarola-Duarte L."/>
            <person name="Spannagl M."/>
            <person name="Mayer K.F.X."/>
            <person name="Lu F.H."/>
            <person name="Bevan M.W."/>
            <person name="Leroy P."/>
            <person name="Li P."/>
            <person name="You F.M."/>
            <person name="Sun Q."/>
            <person name="Liu Z."/>
            <person name="Lyons E."/>
            <person name="Wicker T."/>
            <person name="Salzberg S.L."/>
            <person name="Devos K.M."/>
            <person name="Dvorak J."/>
        </authorList>
    </citation>
    <scope>NUCLEOTIDE SEQUENCE [LARGE SCALE GENOMIC DNA]</scope>
    <source>
        <strain evidence="8">cv. AL8/78</strain>
    </source>
</reference>
<accession>A0A453FCN3</accession>
<reference evidence="9" key="1">
    <citation type="journal article" date="2014" name="Science">
        <title>Ancient hybridizations among the ancestral genomes of bread wheat.</title>
        <authorList>
            <consortium name="International Wheat Genome Sequencing Consortium,"/>
            <person name="Marcussen T."/>
            <person name="Sandve S.R."/>
            <person name="Heier L."/>
            <person name="Spannagl M."/>
            <person name="Pfeifer M."/>
            <person name="Jakobsen K.S."/>
            <person name="Wulff B.B."/>
            <person name="Steuernagel B."/>
            <person name="Mayer K.F."/>
            <person name="Olsen O.A."/>
        </authorList>
    </citation>
    <scope>NUCLEOTIDE SEQUENCE [LARGE SCALE GENOMIC DNA]</scope>
    <source>
        <strain evidence="9">cv. AL8/78</strain>
    </source>
</reference>
<dbReference type="SUPFAM" id="SSF101546">
    <property type="entry name" value="ASF1-like"/>
    <property type="match status" value="1"/>
</dbReference>
<evidence type="ECO:0000313" key="8">
    <source>
        <dbReference type="EnsemblPlants" id="AET3Gv20638800.1"/>
    </source>
</evidence>
<dbReference type="Gene3D" id="2.60.40.1490">
    <property type="entry name" value="Histone chaperone ASF1-like"/>
    <property type="match status" value="1"/>
</dbReference>
<dbReference type="Proteomes" id="UP000015105">
    <property type="component" value="Chromosome 3D"/>
</dbReference>
<keyword evidence="9" id="KW-1185">Reference proteome</keyword>
<dbReference type="InterPro" id="IPR006818">
    <property type="entry name" value="ASF1-like"/>
</dbReference>
<evidence type="ECO:0000256" key="4">
    <source>
        <dbReference type="ARBA" id="ARBA00023163"/>
    </source>
</evidence>
<keyword evidence="5" id="KW-0143">Chaperone</keyword>
<evidence type="ECO:0000256" key="1">
    <source>
        <dbReference type="ARBA" id="ARBA00004123"/>
    </source>
</evidence>
<dbReference type="Gramene" id="AET3Gv20638800.1">
    <property type="protein sequence ID" value="AET3Gv20638800.1"/>
    <property type="gene ID" value="AET3Gv20638800"/>
</dbReference>
<feature type="compositionally biased region" description="Polar residues" evidence="7">
    <location>
        <begin position="18"/>
        <end position="35"/>
    </location>
</feature>